<dbReference type="EMBL" id="BOMG01000042">
    <property type="protein sequence ID" value="GID54615.1"/>
    <property type="molecule type" value="Genomic_DNA"/>
</dbReference>
<dbReference type="InterPro" id="IPR008965">
    <property type="entry name" value="CBM2/CBM3_carb-bd_dom_sf"/>
</dbReference>
<dbReference type="InterPro" id="IPR001919">
    <property type="entry name" value="CBD2"/>
</dbReference>
<name>A0ABQ3X880_9ACTN</name>
<feature type="chain" id="PRO_5045709245" description="CBM2 domain-containing protein" evidence="1">
    <location>
        <begin position="26"/>
        <end position="135"/>
    </location>
</feature>
<evidence type="ECO:0000256" key="1">
    <source>
        <dbReference type="SAM" id="SignalP"/>
    </source>
</evidence>
<reference evidence="3 4" key="1">
    <citation type="submission" date="2021-01" db="EMBL/GenBank/DDBJ databases">
        <title>Whole genome shotgun sequence of Actinoplanes couchii NBRC 106145.</title>
        <authorList>
            <person name="Komaki H."/>
            <person name="Tamura T."/>
        </authorList>
    </citation>
    <scope>NUCLEOTIDE SEQUENCE [LARGE SCALE GENOMIC DNA]</scope>
    <source>
        <strain evidence="3 4">NBRC 106145</strain>
    </source>
</reference>
<protein>
    <recommendedName>
        <fullName evidence="2">CBM2 domain-containing protein</fullName>
    </recommendedName>
</protein>
<dbReference type="Pfam" id="PF00553">
    <property type="entry name" value="CBM_2"/>
    <property type="match status" value="1"/>
</dbReference>
<dbReference type="SUPFAM" id="SSF49384">
    <property type="entry name" value="Carbohydrate-binding domain"/>
    <property type="match status" value="1"/>
</dbReference>
<evidence type="ECO:0000313" key="3">
    <source>
        <dbReference type="EMBL" id="GID54615.1"/>
    </source>
</evidence>
<dbReference type="Proteomes" id="UP000612282">
    <property type="component" value="Unassembled WGS sequence"/>
</dbReference>
<keyword evidence="4" id="KW-1185">Reference proteome</keyword>
<keyword evidence="1" id="KW-0732">Signal</keyword>
<dbReference type="RefSeq" id="WP_203795709.1">
    <property type="nucleotide sequence ID" value="NZ_BAAAQE010000036.1"/>
</dbReference>
<proteinExistence type="predicted"/>
<sequence length="135" mass="14071">MIRRSVACVTVLTAALLTPSVPASAAATAGCDVSYVTNGDTWSFTGQITITNTGTAILYGWTLRFVLPAGQTLRSGWEATFTADGQSVTAKSLAYNSDVAPDKSVQVGFSAAGDVKGPRPPKFKVNDHVCTTTKP</sequence>
<feature type="domain" description="CBM2" evidence="2">
    <location>
        <begin position="24"/>
        <end position="133"/>
    </location>
</feature>
<dbReference type="PROSITE" id="PS51173">
    <property type="entry name" value="CBM2"/>
    <property type="match status" value="1"/>
</dbReference>
<dbReference type="InterPro" id="IPR012291">
    <property type="entry name" value="CBM2_carb-bd_dom_sf"/>
</dbReference>
<dbReference type="SMART" id="SM00637">
    <property type="entry name" value="CBD_II"/>
    <property type="match status" value="1"/>
</dbReference>
<gene>
    <name evidence="3" type="ORF">Aco03nite_030190</name>
</gene>
<accession>A0ABQ3X880</accession>
<dbReference type="Gene3D" id="2.60.40.290">
    <property type="match status" value="1"/>
</dbReference>
<evidence type="ECO:0000259" key="2">
    <source>
        <dbReference type="PROSITE" id="PS51173"/>
    </source>
</evidence>
<comment type="caution">
    <text evidence="3">The sequence shown here is derived from an EMBL/GenBank/DDBJ whole genome shotgun (WGS) entry which is preliminary data.</text>
</comment>
<organism evidence="3 4">
    <name type="scientific">Actinoplanes couchii</name>
    <dbReference type="NCBI Taxonomy" id="403638"/>
    <lineage>
        <taxon>Bacteria</taxon>
        <taxon>Bacillati</taxon>
        <taxon>Actinomycetota</taxon>
        <taxon>Actinomycetes</taxon>
        <taxon>Micromonosporales</taxon>
        <taxon>Micromonosporaceae</taxon>
        <taxon>Actinoplanes</taxon>
    </lineage>
</organism>
<dbReference type="PROSITE" id="PS51257">
    <property type="entry name" value="PROKAR_LIPOPROTEIN"/>
    <property type="match status" value="1"/>
</dbReference>
<feature type="signal peptide" evidence="1">
    <location>
        <begin position="1"/>
        <end position="25"/>
    </location>
</feature>
<evidence type="ECO:0000313" key="4">
    <source>
        <dbReference type="Proteomes" id="UP000612282"/>
    </source>
</evidence>